<evidence type="ECO:0000313" key="1">
    <source>
        <dbReference type="EMBL" id="SMC01972.1"/>
    </source>
</evidence>
<dbReference type="InterPro" id="IPR036614">
    <property type="entry name" value="RusA-like_sf"/>
</dbReference>
<dbReference type="GO" id="GO:0000287">
    <property type="term" value="F:magnesium ion binding"/>
    <property type="evidence" value="ECO:0007669"/>
    <property type="project" value="InterPro"/>
</dbReference>
<protein>
    <submittedName>
        <fullName evidence="1">Endodeoxyribonuclease RusA</fullName>
    </submittedName>
</protein>
<organism evidence="1 2">
    <name type="scientific">Sulfobacillus thermosulfidooxidans (strain DSM 9293 / VKM B-1269 / AT-1)</name>
    <dbReference type="NCBI Taxonomy" id="929705"/>
    <lineage>
        <taxon>Bacteria</taxon>
        <taxon>Bacillati</taxon>
        <taxon>Bacillota</taxon>
        <taxon>Clostridia</taxon>
        <taxon>Eubacteriales</taxon>
        <taxon>Clostridiales Family XVII. Incertae Sedis</taxon>
        <taxon>Sulfobacillus</taxon>
    </lineage>
</organism>
<dbReference type="GO" id="GO:0006310">
    <property type="term" value="P:DNA recombination"/>
    <property type="evidence" value="ECO:0007669"/>
    <property type="project" value="InterPro"/>
</dbReference>
<dbReference type="AlphaFoldDB" id="A0A1W1W6Z2"/>
<dbReference type="Pfam" id="PF05866">
    <property type="entry name" value="RusA"/>
    <property type="match status" value="1"/>
</dbReference>
<sequence length="139" mass="15904">MSALVPWPPLILTIPPSDNHAHRIARVHGHPRMILTTAARTWRTEAQWTMKIWQRTTGWTVPARGQKVIAALMIWWPDHRTHDPGNLIKEVADAMKGVLIVDDQWLLPRVMDFGWDRQHPRIAITLTVMGSNAAQKIES</sequence>
<dbReference type="EMBL" id="FWWY01000001">
    <property type="protein sequence ID" value="SMC01972.1"/>
    <property type="molecule type" value="Genomic_DNA"/>
</dbReference>
<name>A0A1W1W6Z2_SULTA</name>
<keyword evidence="2" id="KW-1185">Reference proteome</keyword>
<dbReference type="SUPFAM" id="SSF103084">
    <property type="entry name" value="Holliday junction resolvase RusA"/>
    <property type="match status" value="1"/>
</dbReference>
<dbReference type="OrthoDB" id="2375410at2"/>
<dbReference type="RefSeq" id="WP_084660711.1">
    <property type="nucleotide sequence ID" value="NZ_FWWY01000001.1"/>
</dbReference>
<dbReference type="InterPro" id="IPR008822">
    <property type="entry name" value="Endonuclease_RusA-like"/>
</dbReference>
<reference evidence="2" key="1">
    <citation type="submission" date="2017-04" db="EMBL/GenBank/DDBJ databases">
        <authorList>
            <person name="Varghese N."/>
            <person name="Submissions S."/>
        </authorList>
    </citation>
    <scope>NUCLEOTIDE SEQUENCE [LARGE SCALE GENOMIC DNA]</scope>
    <source>
        <strain evidence="2">DSM 9293</strain>
    </source>
</reference>
<dbReference type="GO" id="GO:0006281">
    <property type="term" value="P:DNA repair"/>
    <property type="evidence" value="ECO:0007669"/>
    <property type="project" value="InterPro"/>
</dbReference>
<evidence type="ECO:0000313" key="2">
    <source>
        <dbReference type="Proteomes" id="UP000192660"/>
    </source>
</evidence>
<proteinExistence type="predicted"/>
<dbReference type="Proteomes" id="UP000192660">
    <property type="component" value="Unassembled WGS sequence"/>
</dbReference>
<accession>A0A1W1W6Z2</accession>
<gene>
    <name evidence="1" type="ORF">SAMN00768000_0193</name>
</gene>
<dbReference type="Gene3D" id="3.30.1330.70">
    <property type="entry name" value="Holliday junction resolvase RusA"/>
    <property type="match status" value="1"/>
</dbReference>